<proteinExistence type="predicted"/>
<gene>
    <name evidence="2" type="ORF">H9L10_04955</name>
</gene>
<dbReference type="AlphaFoldDB" id="A0A7G9R452"/>
<organism evidence="2 3">
    <name type="scientific">Phycicoccus endophyticus</name>
    <dbReference type="NCBI Taxonomy" id="1690220"/>
    <lineage>
        <taxon>Bacteria</taxon>
        <taxon>Bacillati</taxon>
        <taxon>Actinomycetota</taxon>
        <taxon>Actinomycetes</taxon>
        <taxon>Micrococcales</taxon>
        <taxon>Intrasporangiaceae</taxon>
        <taxon>Phycicoccus</taxon>
    </lineage>
</organism>
<keyword evidence="2" id="KW-0808">Transferase</keyword>
<dbReference type="InterPro" id="IPR051678">
    <property type="entry name" value="AGP_Transferase"/>
</dbReference>
<dbReference type="Gene3D" id="3.90.1200.10">
    <property type="match status" value="1"/>
</dbReference>
<dbReference type="Gene3D" id="3.30.200.20">
    <property type="entry name" value="Phosphorylase Kinase, domain 1"/>
    <property type="match status" value="1"/>
</dbReference>
<dbReference type="PANTHER" id="PTHR21310">
    <property type="entry name" value="AMINOGLYCOSIDE PHOSPHOTRANSFERASE-RELATED-RELATED"/>
    <property type="match status" value="1"/>
</dbReference>
<dbReference type="SUPFAM" id="SSF56112">
    <property type="entry name" value="Protein kinase-like (PK-like)"/>
    <property type="match status" value="1"/>
</dbReference>
<evidence type="ECO:0000259" key="1">
    <source>
        <dbReference type="Pfam" id="PF01636"/>
    </source>
</evidence>
<accession>A0A7G9R452</accession>
<protein>
    <submittedName>
        <fullName evidence="2">Phosphotransferase</fullName>
    </submittedName>
</protein>
<dbReference type="GO" id="GO:0016740">
    <property type="term" value="F:transferase activity"/>
    <property type="evidence" value="ECO:0007669"/>
    <property type="project" value="UniProtKB-KW"/>
</dbReference>
<evidence type="ECO:0000313" key="3">
    <source>
        <dbReference type="Proteomes" id="UP000515976"/>
    </source>
</evidence>
<dbReference type="InterPro" id="IPR011009">
    <property type="entry name" value="Kinase-like_dom_sf"/>
</dbReference>
<dbReference type="RefSeq" id="WP_166097970.1">
    <property type="nucleotide sequence ID" value="NZ_BMMY01000001.1"/>
</dbReference>
<dbReference type="Pfam" id="PF01636">
    <property type="entry name" value="APH"/>
    <property type="match status" value="1"/>
</dbReference>
<dbReference type="PANTHER" id="PTHR21310:SF42">
    <property type="entry name" value="BIFUNCTIONAL AAC_APH"/>
    <property type="match status" value="1"/>
</dbReference>
<dbReference type="Proteomes" id="UP000515976">
    <property type="component" value="Chromosome"/>
</dbReference>
<feature type="domain" description="Aminoglycoside phosphotransferase" evidence="1">
    <location>
        <begin position="38"/>
        <end position="268"/>
    </location>
</feature>
<reference evidence="2 3" key="1">
    <citation type="submission" date="2020-08" db="EMBL/GenBank/DDBJ databases">
        <title>Genome sequence of Phycicoccus endophyticus JCM 31784T.</title>
        <authorList>
            <person name="Hyun D.-W."/>
            <person name="Bae J.-W."/>
        </authorList>
    </citation>
    <scope>NUCLEOTIDE SEQUENCE [LARGE SCALE GENOMIC DNA]</scope>
    <source>
        <strain evidence="2 3">JCM 31784</strain>
    </source>
</reference>
<dbReference type="EMBL" id="CP060712">
    <property type="protein sequence ID" value="QNN50377.1"/>
    <property type="molecule type" value="Genomic_DNA"/>
</dbReference>
<name>A0A7G9R452_9MICO</name>
<keyword evidence="3" id="KW-1185">Reference proteome</keyword>
<dbReference type="KEGG" id="pei:H9L10_04955"/>
<evidence type="ECO:0000313" key="2">
    <source>
        <dbReference type="EMBL" id="QNN50377.1"/>
    </source>
</evidence>
<dbReference type="InterPro" id="IPR002575">
    <property type="entry name" value="Aminoglycoside_PTrfase"/>
</dbReference>
<sequence length="305" mass="32932">MRRIHDEEDATDPAVVRALLREQWPAGADLPLRAVAGTGTDHAVYRLGARHLVRVPRTPAAAASLAGEVGWLPWLAPRLTVAVPEVEHVGTPAAGYPHPWAVLRWLGGRDAWAAREAVEDPHGSDLADDLADAVLALRDGVHPDVPARDTGRRGGPLAGVLERAHQWLEGASGPLPDDVDVAAVRRLLHALPDAADDDVPYVLSHGDLIPGNLLLHGRRLSAVIDWGYLSTADPALDLVPAWAVLGPRARARFRARLAPDDATWERARANALEQALGALAYYTPRRHPLADVMRRTLRRILADAG</sequence>